<gene>
    <name evidence="1" type="ORF">AERO8C_160174</name>
</gene>
<evidence type="ECO:0000313" key="2">
    <source>
        <dbReference type="Proteomes" id="UP000439123"/>
    </source>
</evidence>
<dbReference type="AlphaFoldDB" id="A0A653KZL9"/>
<dbReference type="CDD" id="cd11542">
    <property type="entry name" value="NTP-PPase_u5"/>
    <property type="match status" value="1"/>
</dbReference>
<organism evidence="1 2">
    <name type="scientific">Aeromonas veronii</name>
    <dbReference type="NCBI Taxonomy" id="654"/>
    <lineage>
        <taxon>Bacteria</taxon>
        <taxon>Pseudomonadati</taxon>
        <taxon>Pseudomonadota</taxon>
        <taxon>Gammaproteobacteria</taxon>
        <taxon>Aeromonadales</taxon>
        <taxon>Aeromonadaceae</taxon>
        <taxon>Aeromonas</taxon>
    </lineage>
</organism>
<proteinExistence type="predicted"/>
<name>A0A653KZL9_AERVE</name>
<sequence>MQVDVINQLAVEIFEQNREIGWWDDLDRCPFQTLQLVNTEIAEATEGDRKGLMDDHLPNRKMAEVELADTMIRALDFAGRYGWRFSPRLTVDRDSYLGTFVHMVTGHTTMAVKHLGLTGINCLLASKLWGNEIHDMGHRILRQPVEYDFLIDMCLTVAEAYHFDIEGAIREKLAYNAKRADHKRENRTLSGGKTY</sequence>
<dbReference type="EMBL" id="CABWLC010000008">
    <property type="protein sequence ID" value="VXA84021.1"/>
    <property type="molecule type" value="Genomic_DNA"/>
</dbReference>
<evidence type="ECO:0000313" key="1">
    <source>
        <dbReference type="EMBL" id="VXA84021.1"/>
    </source>
</evidence>
<dbReference type="RefSeq" id="WP_071914991.1">
    <property type="nucleotide sequence ID" value="NZ_LR732798.1"/>
</dbReference>
<reference evidence="1 2" key="1">
    <citation type="submission" date="2019-10" db="EMBL/GenBank/DDBJ databases">
        <authorList>
            <person name="Karimi E."/>
        </authorList>
    </citation>
    <scope>NUCLEOTIDE SEQUENCE [LARGE SCALE GENOMIC DNA]</scope>
    <source>
        <strain evidence="1">Aeromonas sp. 8C</strain>
    </source>
</reference>
<protein>
    <submittedName>
        <fullName evidence="1">Uncharacterized protein</fullName>
    </submittedName>
</protein>
<dbReference type="Proteomes" id="UP000439123">
    <property type="component" value="Unassembled WGS sequence"/>
</dbReference>
<accession>A0A653KZL9</accession>